<proteinExistence type="inferred from homology"/>
<organism evidence="5 6">
    <name type="scientific">Alkalibaculum bacchi</name>
    <dbReference type="NCBI Taxonomy" id="645887"/>
    <lineage>
        <taxon>Bacteria</taxon>
        <taxon>Bacillati</taxon>
        <taxon>Bacillota</taxon>
        <taxon>Clostridia</taxon>
        <taxon>Eubacteriales</taxon>
        <taxon>Eubacteriaceae</taxon>
        <taxon>Alkalibaculum</taxon>
    </lineage>
</organism>
<dbReference type="OrthoDB" id="328435at2"/>
<dbReference type="GO" id="GO:0009062">
    <property type="term" value="P:fatty acid catabolic process"/>
    <property type="evidence" value="ECO:0007669"/>
    <property type="project" value="TreeGrafter"/>
</dbReference>
<dbReference type="GO" id="GO:0006637">
    <property type="term" value="P:acyl-CoA metabolic process"/>
    <property type="evidence" value="ECO:0007669"/>
    <property type="project" value="TreeGrafter"/>
</dbReference>
<dbReference type="RefSeq" id="WP_113921728.1">
    <property type="nucleotide sequence ID" value="NZ_QNRX01000024.1"/>
</dbReference>
<dbReference type="SUPFAM" id="SSF54637">
    <property type="entry name" value="Thioesterase/thiol ester dehydrase-isomerase"/>
    <property type="match status" value="1"/>
</dbReference>
<feature type="domain" description="HotDog ACOT-type" evidence="4">
    <location>
        <begin position="6"/>
        <end position="119"/>
    </location>
</feature>
<dbReference type="PANTHER" id="PTHR11049">
    <property type="entry name" value="ACYL COENZYME A THIOESTER HYDROLASE"/>
    <property type="match status" value="1"/>
</dbReference>
<keyword evidence="6" id="KW-1185">Reference proteome</keyword>
<dbReference type="Gene3D" id="3.10.129.10">
    <property type="entry name" value="Hotdog Thioesterase"/>
    <property type="match status" value="1"/>
</dbReference>
<dbReference type="Pfam" id="PF03061">
    <property type="entry name" value="4HBT"/>
    <property type="match status" value="1"/>
</dbReference>
<accession>A0A366HYD4</accession>
<evidence type="ECO:0000259" key="4">
    <source>
        <dbReference type="PROSITE" id="PS51770"/>
    </source>
</evidence>
<dbReference type="InterPro" id="IPR040170">
    <property type="entry name" value="Cytosol_ACT"/>
</dbReference>
<protein>
    <submittedName>
        <fullName evidence="5">Acyl-CoA hydrolase</fullName>
    </submittedName>
</protein>
<dbReference type="CDD" id="cd03442">
    <property type="entry name" value="BFIT_BACH"/>
    <property type="match status" value="1"/>
</dbReference>
<keyword evidence="2 3" id="KW-0378">Hydrolase</keyword>
<dbReference type="AlphaFoldDB" id="A0A366HYD4"/>
<name>A0A366HYD4_9FIRM</name>
<dbReference type="InterPro" id="IPR029069">
    <property type="entry name" value="HotDog_dom_sf"/>
</dbReference>
<sequence>MKKEISFTRVETSMIMEPKHCNPSGNIHGGEMMKIMDNVAGIVAVKHAKGNVVTARVDETIFHIPVHVGDIVTCIGELAYVGTTSMQIFVSVLVNDIKGQNKSKIALTAFFTMVHLDEDGKPAKVPQLTPITPDEEALYLLGKKKYEEIKSKK</sequence>
<dbReference type="GO" id="GO:0005829">
    <property type="term" value="C:cytosol"/>
    <property type="evidence" value="ECO:0007669"/>
    <property type="project" value="TreeGrafter"/>
</dbReference>
<dbReference type="PROSITE" id="PS51770">
    <property type="entry name" value="HOTDOG_ACOT"/>
    <property type="match status" value="1"/>
</dbReference>
<evidence type="ECO:0000313" key="6">
    <source>
        <dbReference type="Proteomes" id="UP000253490"/>
    </source>
</evidence>
<dbReference type="PANTHER" id="PTHR11049:SF24">
    <property type="entry name" value="CYTOSOLIC ACYL COENZYME A THIOESTER HYDROLASE"/>
    <property type="match status" value="1"/>
</dbReference>
<gene>
    <name evidence="5" type="ORF">DES36_12411</name>
</gene>
<comment type="caution">
    <text evidence="5">The sequence shown here is derived from an EMBL/GenBank/DDBJ whole genome shotgun (WGS) entry which is preliminary data.</text>
</comment>
<dbReference type="Proteomes" id="UP000253490">
    <property type="component" value="Unassembled WGS sequence"/>
</dbReference>
<dbReference type="EMBL" id="QNRX01000024">
    <property type="protein sequence ID" value="RBP58215.1"/>
    <property type="molecule type" value="Genomic_DNA"/>
</dbReference>
<reference evidence="5 6" key="1">
    <citation type="submission" date="2018-06" db="EMBL/GenBank/DDBJ databases">
        <title>Genomic Encyclopedia of Type Strains, Phase IV (KMG-IV): sequencing the most valuable type-strain genomes for metagenomic binning, comparative biology and taxonomic classification.</title>
        <authorList>
            <person name="Goeker M."/>
        </authorList>
    </citation>
    <scope>NUCLEOTIDE SEQUENCE [LARGE SCALE GENOMIC DNA]</scope>
    <source>
        <strain evidence="5 6">DSM 22112</strain>
    </source>
</reference>
<dbReference type="InterPro" id="IPR006683">
    <property type="entry name" value="Thioestr_dom"/>
</dbReference>
<evidence type="ECO:0000256" key="1">
    <source>
        <dbReference type="ARBA" id="ARBA00010458"/>
    </source>
</evidence>
<evidence type="ECO:0000256" key="3">
    <source>
        <dbReference type="PROSITE-ProRule" id="PRU01106"/>
    </source>
</evidence>
<dbReference type="GO" id="GO:0052816">
    <property type="term" value="F:long-chain fatty acyl-CoA hydrolase activity"/>
    <property type="evidence" value="ECO:0007669"/>
    <property type="project" value="TreeGrafter"/>
</dbReference>
<dbReference type="InterPro" id="IPR033120">
    <property type="entry name" value="HOTDOG_ACOT"/>
</dbReference>
<evidence type="ECO:0000256" key="2">
    <source>
        <dbReference type="ARBA" id="ARBA00022801"/>
    </source>
</evidence>
<evidence type="ECO:0000313" key="5">
    <source>
        <dbReference type="EMBL" id="RBP58215.1"/>
    </source>
</evidence>
<comment type="similarity">
    <text evidence="1">Belongs to the acyl coenzyme A hydrolase family.</text>
</comment>